<protein>
    <submittedName>
        <fullName evidence="5">Tetratricopeptide repeat domain 27</fullName>
    </submittedName>
</protein>
<gene>
    <name evidence="5" type="primary">ttc27</name>
    <name evidence="5" type="ORF">PPL_04729</name>
</gene>
<accession>D3B8D7</accession>
<evidence type="ECO:0000313" key="6">
    <source>
        <dbReference type="Proteomes" id="UP000001396"/>
    </source>
</evidence>
<dbReference type="STRING" id="670386.D3B8D7"/>
<feature type="repeat" description="TPR" evidence="3">
    <location>
        <begin position="552"/>
        <end position="585"/>
    </location>
</feature>
<comment type="caution">
    <text evidence="5">The sequence shown here is derived from an EMBL/GenBank/DDBJ whole genome shotgun (WGS) entry which is preliminary data.</text>
</comment>
<evidence type="ECO:0000256" key="1">
    <source>
        <dbReference type="ARBA" id="ARBA00022737"/>
    </source>
</evidence>
<keyword evidence="6" id="KW-1185">Reference proteome</keyword>
<keyword evidence="2 3" id="KW-0802">TPR repeat</keyword>
<feature type="region of interest" description="Disordered" evidence="4">
    <location>
        <begin position="293"/>
        <end position="325"/>
    </location>
</feature>
<dbReference type="SMART" id="SM00028">
    <property type="entry name" value="TPR"/>
    <property type="match status" value="5"/>
</dbReference>
<evidence type="ECO:0000256" key="2">
    <source>
        <dbReference type="ARBA" id="ARBA00022803"/>
    </source>
</evidence>
<keyword evidence="1" id="KW-0677">Repeat</keyword>
<dbReference type="InterPro" id="IPR044244">
    <property type="entry name" value="TTC27/Emw1"/>
</dbReference>
<feature type="repeat" description="TPR" evidence="3">
    <location>
        <begin position="586"/>
        <end position="619"/>
    </location>
</feature>
<reference evidence="5 6" key="1">
    <citation type="journal article" date="2011" name="Genome Res.">
        <title>Phylogeny-wide analysis of social amoeba genomes highlights ancient origins for complex intercellular communication.</title>
        <authorList>
            <person name="Heidel A.J."/>
            <person name="Lawal H.M."/>
            <person name="Felder M."/>
            <person name="Schilde C."/>
            <person name="Helps N.R."/>
            <person name="Tunggal B."/>
            <person name="Rivero F."/>
            <person name="John U."/>
            <person name="Schleicher M."/>
            <person name="Eichinger L."/>
            <person name="Platzer M."/>
            <person name="Noegel A.A."/>
            <person name="Schaap P."/>
            <person name="Gloeckner G."/>
        </authorList>
    </citation>
    <scope>NUCLEOTIDE SEQUENCE [LARGE SCALE GENOMIC DNA]</scope>
    <source>
        <strain evidence="6">ATCC 26659 / Pp 5 / PN500</strain>
    </source>
</reference>
<dbReference type="RefSeq" id="XP_020434422.1">
    <property type="nucleotide sequence ID" value="XM_020575627.1"/>
</dbReference>
<feature type="compositionally biased region" description="Polar residues" evidence="4">
    <location>
        <begin position="298"/>
        <end position="319"/>
    </location>
</feature>
<name>D3B8D7_HETP5</name>
<dbReference type="InterPro" id="IPR011990">
    <property type="entry name" value="TPR-like_helical_dom_sf"/>
</dbReference>
<dbReference type="InterPro" id="IPR019734">
    <property type="entry name" value="TPR_rpt"/>
</dbReference>
<proteinExistence type="predicted"/>
<evidence type="ECO:0000256" key="3">
    <source>
        <dbReference type="PROSITE-ProRule" id="PRU00339"/>
    </source>
</evidence>
<evidence type="ECO:0000256" key="4">
    <source>
        <dbReference type="SAM" id="MobiDB-lite"/>
    </source>
</evidence>
<dbReference type="SUPFAM" id="SSF48452">
    <property type="entry name" value="TPR-like"/>
    <property type="match status" value="1"/>
</dbReference>
<dbReference type="EMBL" id="ADBJ01000020">
    <property type="protein sequence ID" value="EFA82305.1"/>
    <property type="molecule type" value="Genomic_DNA"/>
</dbReference>
<dbReference type="GeneID" id="31360216"/>
<dbReference type="FunCoup" id="D3B8D7">
    <property type="interactions" value="931"/>
</dbReference>
<dbReference type="Pfam" id="PF13432">
    <property type="entry name" value="TPR_16"/>
    <property type="match status" value="1"/>
</dbReference>
<sequence>MGKNINLENLDQWVLEYNHEKINQLHCDIDQFDGLQKDIIRFAYNIVNGNLWSSIESSEFIKDLFEYDTLLNDESITVEDYFFNINQKIEELEENQENQMILLMCGITFLNLYVQINWTGGPEHQVPQLLGGEKRFKEIKQMLELDGETIYTKVAHPQLLYLARLCLVDNYQFLADGCRSSCWWSVRAMIYHQRSLDNITPTLKSAISERFQIVCRFYVDVDLDNDTAIDLAATAKLEQSLCFLHFKQTAKLLESIEQAANISQLTATLTGALGRRTRFQTFDTAQLIVDVTKHRETNQTTPKSTATATESPSEENNSMDVDDKPIDINDDNFKFQREVTNDDPTLLSRPKITEHKMDVSNLRIVDQAILLVNALALKAKNGANGANEEMTPYVHKALEYPNSWIVHSMGLLMKSRLEANSSKTAERAALQIQALVEQYNDKTTESASTALRLQYLYITDYPSRWDLEREVGERFVSVGAVATAYDIFERLEMWADAIKCLQFMGKNARSEELVRSRLEVDPTPELWCVLGDIKEDPELYLKGWELSRKRYSRAQRSLAHHYLARAQWQEAIDCYQVALTINPLFPNSWFSLGCAAMRLEKWDIATNAFSRCIALEPEEAEAYGNLAAVYMIQKKMDRAYVALQEGLKHRRENWKMWENFQHVCMVMKDYQSAIQCILQIFELNNKKVDLGVLQVLANFVVDDSPDRTGINGRRIEKPISEMFGKITSKLTNNSDVWRIYADYHKRLGNIEKSIDLQQRAVRCIESALTGWDIDKEKFDRVVAYLEVLIRLYLGQEPVNSTNIYSAKLKINGIMKKVELSFKETDTYKKLQSLLDEMELKVKSN</sequence>
<dbReference type="Gene3D" id="1.25.40.10">
    <property type="entry name" value="Tetratricopeptide repeat domain"/>
    <property type="match status" value="1"/>
</dbReference>
<dbReference type="PROSITE" id="PS50005">
    <property type="entry name" value="TPR"/>
    <property type="match status" value="2"/>
</dbReference>
<dbReference type="PANTHER" id="PTHR16193:SF0">
    <property type="entry name" value="TETRATRICOPEPTIDE REPEAT PROTEIN 27"/>
    <property type="match status" value="1"/>
</dbReference>
<dbReference type="AlphaFoldDB" id="D3B8D7"/>
<dbReference type="InParanoid" id="D3B8D7"/>
<organism evidence="5 6">
    <name type="scientific">Heterostelium pallidum (strain ATCC 26659 / Pp 5 / PN500)</name>
    <name type="common">Cellular slime mold</name>
    <name type="synonym">Polysphondylium pallidum</name>
    <dbReference type="NCBI Taxonomy" id="670386"/>
    <lineage>
        <taxon>Eukaryota</taxon>
        <taxon>Amoebozoa</taxon>
        <taxon>Evosea</taxon>
        <taxon>Eumycetozoa</taxon>
        <taxon>Dictyostelia</taxon>
        <taxon>Acytosteliales</taxon>
        <taxon>Acytosteliaceae</taxon>
        <taxon>Heterostelium</taxon>
    </lineage>
</organism>
<dbReference type="PANTHER" id="PTHR16193">
    <property type="entry name" value="TETRATRICOPEPTIDE REPEAT PROTEIN 27"/>
    <property type="match status" value="1"/>
</dbReference>
<dbReference type="OMA" id="WNIRLIC"/>
<dbReference type="Proteomes" id="UP000001396">
    <property type="component" value="Unassembled WGS sequence"/>
</dbReference>
<evidence type="ECO:0000313" key="5">
    <source>
        <dbReference type="EMBL" id="EFA82305.1"/>
    </source>
</evidence>